<dbReference type="PANTHER" id="PTHR33146:SF26">
    <property type="entry name" value="ENDONUCLEASE 4"/>
    <property type="match status" value="1"/>
</dbReference>
<keyword evidence="2" id="KW-0540">Nuclease</keyword>
<keyword evidence="4" id="KW-0255">Endonuclease</keyword>
<dbReference type="Proteomes" id="UP001172102">
    <property type="component" value="Unassembled WGS sequence"/>
</dbReference>
<gene>
    <name evidence="9" type="ORF">B0H67DRAFT_53724</name>
</gene>
<evidence type="ECO:0000256" key="2">
    <source>
        <dbReference type="ARBA" id="ARBA00022722"/>
    </source>
</evidence>
<keyword evidence="6" id="KW-1015">Disulfide bond</keyword>
<dbReference type="CDD" id="cd11010">
    <property type="entry name" value="S1-P1_nuclease"/>
    <property type="match status" value="1"/>
</dbReference>
<keyword evidence="5" id="KW-0378">Hydrolase</keyword>
<protein>
    <submittedName>
        <fullName evidence="9">S1/P1 nuclease</fullName>
    </submittedName>
</protein>
<evidence type="ECO:0000256" key="7">
    <source>
        <dbReference type="ARBA" id="ARBA00023180"/>
    </source>
</evidence>
<dbReference type="PANTHER" id="PTHR33146">
    <property type="entry name" value="ENDONUCLEASE 4"/>
    <property type="match status" value="1"/>
</dbReference>
<keyword evidence="7" id="KW-0325">Glycoprotein</keyword>
<evidence type="ECO:0000256" key="8">
    <source>
        <dbReference type="SAM" id="SignalP"/>
    </source>
</evidence>
<evidence type="ECO:0000256" key="4">
    <source>
        <dbReference type="ARBA" id="ARBA00022759"/>
    </source>
</evidence>
<dbReference type="Pfam" id="PF02265">
    <property type="entry name" value="S1-P1_nuclease"/>
    <property type="match status" value="1"/>
</dbReference>
<name>A0AA40EB74_9PEZI</name>
<dbReference type="GO" id="GO:0003676">
    <property type="term" value="F:nucleic acid binding"/>
    <property type="evidence" value="ECO:0007669"/>
    <property type="project" value="InterPro"/>
</dbReference>
<dbReference type="Gene3D" id="1.10.575.10">
    <property type="entry name" value="P1 Nuclease"/>
    <property type="match status" value="1"/>
</dbReference>
<sequence>MHFTAFVTLALAAPVVHTWGDLGHRTVGYLAEKHLTVGALTLFGRLLANENNHDYSDAATWADTVKRSMPWSRGFHYINPEKDDPPTTCHVSWPSDCPKSGCVVSAIANYTSIVLDTRQPLIQRKNATMFIMHLIGDLHQPLHAVGWKTGGNEVKPLCWKRTPPAGQVRCGGDLNLHEVWDTRLAHTLRGLPISLDNGREKRAAAEWADDLFSRQRAAGLVGGKSECDELGTTKCIVGWTAESNALVCSHVLKRGEQWILRNDLSEEYFDENWETVDHQIGLAGLRLAAWMNAIALATSGRGKDL</sequence>
<comment type="caution">
    <text evidence="9">The sequence shown here is derived from an EMBL/GenBank/DDBJ whole genome shotgun (WGS) entry which is preliminary data.</text>
</comment>
<keyword evidence="8" id="KW-0732">Signal</keyword>
<evidence type="ECO:0000256" key="5">
    <source>
        <dbReference type="ARBA" id="ARBA00022801"/>
    </source>
</evidence>
<dbReference type="InterPro" id="IPR008947">
    <property type="entry name" value="PLipase_C/P1_nuclease_dom_sf"/>
</dbReference>
<comment type="similarity">
    <text evidence="1">Belongs to the nuclease type I family.</text>
</comment>
<dbReference type="GO" id="GO:0004519">
    <property type="term" value="F:endonuclease activity"/>
    <property type="evidence" value="ECO:0007669"/>
    <property type="project" value="UniProtKB-KW"/>
</dbReference>
<evidence type="ECO:0000313" key="9">
    <source>
        <dbReference type="EMBL" id="KAK0730881.1"/>
    </source>
</evidence>
<feature type="chain" id="PRO_5041347950" evidence="8">
    <location>
        <begin position="19"/>
        <end position="305"/>
    </location>
</feature>
<dbReference type="GO" id="GO:0006308">
    <property type="term" value="P:DNA catabolic process"/>
    <property type="evidence" value="ECO:0007669"/>
    <property type="project" value="InterPro"/>
</dbReference>
<dbReference type="InterPro" id="IPR003154">
    <property type="entry name" value="S1/P1nuclease"/>
</dbReference>
<feature type="signal peptide" evidence="8">
    <location>
        <begin position="1"/>
        <end position="18"/>
    </location>
</feature>
<evidence type="ECO:0000256" key="3">
    <source>
        <dbReference type="ARBA" id="ARBA00022723"/>
    </source>
</evidence>
<evidence type="ECO:0000256" key="1">
    <source>
        <dbReference type="ARBA" id="ARBA00009547"/>
    </source>
</evidence>
<evidence type="ECO:0000313" key="10">
    <source>
        <dbReference type="Proteomes" id="UP001172102"/>
    </source>
</evidence>
<proteinExistence type="inferred from homology"/>
<dbReference type="GO" id="GO:0046872">
    <property type="term" value="F:metal ion binding"/>
    <property type="evidence" value="ECO:0007669"/>
    <property type="project" value="UniProtKB-KW"/>
</dbReference>
<organism evidence="9 10">
    <name type="scientific">Lasiosphaeris hirsuta</name>
    <dbReference type="NCBI Taxonomy" id="260670"/>
    <lineage>
        <taxon>Eukaryota</taxon>
        <taxon>Fungi</taxon>
        <taxon>Dikarya</taxon>
        <taxon>Ascomycota</taxon>
        <taxon>Pezizomycotina</taxon>
        <taxon>Sordariomycetes</taxon>
        <taxon>Sordariomycetidae</taxon>
        <taxon>Sordariales</taxon>
        <taxon>Lasiosphaeriaceae</taxon>
        <taxon>Lasiosphaeris</taxon>
    </lineage>
</organism>
<dbReference type="GO" id="GO:0016788">
    <property type="term" value="F:hydrolase activity, acting on ester bonds"/>
    <property type="evidence" value="ECO:0007669"/>
    <property type="project" value="InterPro"/>
</dbReference>
<evidence type="ECO:0000256" key="6">
    <source>
        <dbReference type="ARBA" id="ARBA00023157"/>
    </source>
</evidence>
<dbReference type="SUPFAM" id="SSF48537">
    <property type="entry name" value="Phospholipase C/P1 nuclease"/>
    <property type="match status" value="1"/>
</dbReference>
<dbReference type="AlphaFoldDB" id="A0AA40EB74"/>
<dbReference type="EMBL" id="JAUKUA010000001">
    <property type="protein sequence ID" value="KAK0730881.1"/>
    <property type="molecule type" value="Genomic_DNA"/>
</dbReference>
<accession>A0AA40EB74</accession>
<keyword evidence="3" id="KW-0479">Metal-binding</keyword>
<reference evidence="9" key="1">
    <citation type="submission" date="2023-06" db="EMBL/GenBank/DDBJ databases">
        <title>Genome-scale phylogeny and comparative genomics of the fungal order Sordariales.</title>
        <authorList>
            <consortium name="Lawrence Berkeley National Laboratory"/>
            <person name="Hensen N."/>
            <person name="Bonometti L."/>
            <person name="Westerberg I."/>
            <person name="Brannstrom I.O."/>
            <person name="Guillou S."/>
            <person name="Cros-Aarteil S."/>
            <person name="Calhoun S."/>
            <person name="Haridas S."/>
            <person name="Kuo A."/>
            <person name="Mondo S."/>
            <person name="Pangilinan J."/>
            <person name="Riley R."/>
            <person name="Labutti K."/>
            <person name="Andreopoulos B."/>
            <person name="Lipzen A."/>
            <person name="Chen C."/>
            <person name="Yanf M."/>
            <person name="Daum C."/>
            <person name="Ng V."/>
            <person name="Clum A."/>
            <person name="Steindorff A."/>
            <person name="Ohm R."/>
            <person name="Martin F."/>
            <person name="Silar P."/>
            <person name="Natvig D."/>
            <person name="Lalanne C."/>
            <person name="Gautier V."/>
            <person name="Ament-Velasquez S.L."/>
            <person name="Kruys A."/>
            <person name="Hutchinson M.I."/>
            <person name="Powell A.J."/>
            <person name="Barry K."/>
            <person name="Miller A.N."/>
            <person name="Grigoriev I.V."/>
            <person name="Debuchy R."/>
            <person name="Gladieux P."/>
            <person name="Thoren M.H."/>
            <person name="Johannesson H."/>
        </authorList>
    </citation>
    <scope>NUCLEOTIDE SEQUENCE</scope>
    <source>
        <strain evidence="9">SMH4607-1</strain>
    </source>
</reference>
<keyword evidence="10" id="KW-1185">Reference proteome</keyword>